<sequence length="159" mass="18083">MAERCTEFKGDIVAQDLTKIVHPSHCRFSNHKLSPRACVIHDVSEKKMKELEKSLSAEIRLALVPAPDLRFPFPFDREVILCITCALSSTFCRLDRLFASPSTRTTDLSICNSLSFFKPTSSTEFSLISMDDHDDEDDRHNDDNDEDEDNDAIVILVYL</sequence>
<keyword evidence="2" id="KW-1185">Reference proteome</keyword>
<dbReference type="EMBL" id="JADYXP020000010">
    <property type="protein sequence ID" value="KAL0115539.1"/>
    <property type="molecule type" value="Genomic_DNA"/>
</dbReference>
<comment type="caution">
    <text evidence="1">The sequence shown here is derived from an EMBL/GenBank/DDBJ whole genome shotgun (WGS) entry which is preliminary data.</text>
</comment>
<evidence type="ECO:0000313" key="2">
    <source>
        <dbReference type="Proteomes" id="UP001430953"/>
    </source>
</evidence>
<evidence type="ECO:0000313" key="1">
    <source>
        <dbReference type="EMBL" id="KAL0115539.1"/>
    </source>
</evidence>
<name>A0AAW2FHV1_9HYME</name>
<reference evidence="1 2" key="1">
    <citation type="submission" date="2023-03" db="EMBL/GenBank/DDBJ databases">
        <title>High recombination rates correlate with genetic variation in Cardiocondyla obscurior ants.</title>
        <authorList>
            <person name="Errbii M."/>
        </authorList>
    </citation>
    <scope>NUCLEOTIDE SEQUENCE [LARGE SCALE GENOMIC DNA]</scope>
    <source>
        <strain evidence="1">Alpha-2009</strain>
        <tissue evidence="1">Whole body</tissue>
    </source>
</reference>
<protein>
    <submittedName>
        <fullName evidence="1">Uncharacterized protein</fullName>
    </submittedName>
</protein>
<organism evidence="1 2">
    <name type="scientific">Cardiocondyla obscurior</name>
    <dbReference type="NCBI Taxonomy" id="286306"/>
    <lineage>
        <taxon>Eukaryota</taxon>
        <taxon>Metazoa</taxon>
        <taxon>Ecdysozoa</taxon>
        <taxon>Arthropoda</taxon>
        <taxon>Hexapoda</taxon>
        <taxon>Insecta</taxon>
        <taxon>Pterygota</taxon>
        <taxon>Neoptera</taxon>
        <taxon>Endopterygota</taxon>
        <taxon>Hymenoptera</taxon>
        <taxon>Apocrita</taxon>
        <taxon>Aculeata</taxon>
        <taxon>Formicoidea</taxon>
        <taxon>Formicidae</taxon>
        <taxon>Myrmicinae</taxon>
        <taxon>Cardiocondyla</taxon>
    </lineage>
</organism>
<proteinExistence type="predicted"/>
<dbReference type="Proteomes" id="UP001430953">
    <property type="component" value="Unassembled WGS sequence"/>
</dbReference>
<accession>A0AAW2FHV1</accession>
<dbReference type="AlphaFoldDB" id="A0AAW2FHV1"/>
<gene>
    <name evidence="1" type="ORF">PUN28_010808</name>
</gene>